<dbReference type="PANTHER" id="PTHR23320">
    <property type="entry name" value="MEMBRANE-SPANNING 4-DOMAINS SUBFAMILY A MS4A -RELATED"/>
    <property type="match status" value="1"/>
</dbReference>
<evidence type="ECO:0000256" key="2">
    <source>
        <dbReference type="ARBA" id="ARBA00009565"/>
    </source>
</evidence>
<evidence type="ECO:0000256" key="5">
    <source>
        <dbReference type="ARBA" id="ARBA00023136"/>
    </source>
</evidence>
<evidence type="ECO:0000256" key="4">
    <source>
        <dbReference type="ARBA" id="ARBA00022989"/>
    </source>
</evidence>
<keyword evidence="8" id="KW-1185">Reference proteome</keyword>
<evidence type="ECO:0000256" key="3">
    <source>
        <dbReference type="ARBA" id="ARBA00022692"/>
    </source>
</evidence>
<feature type="transmembrane region" description="Helical" evidence="6">
    <location>
        <begin position="92"/>
        <end position="110"/>
    </location>
</feature>
<keyword evidence="4 6" id="KW-1133">Transmembrane helix</keyword>
<evidence type="ECO:0000313" key="7">
    <source>
        <dbReference type="EMBL" id="KAI2645373.1"/>
    </source>
</evidence>
<feature type="transmembrane region" description="Helical" evidence="6">
    <location>
        <begin position="60"/>
        <end position="80"/>
    </location>
</feature>
<comment type="subcellular location">
    <subcellularLocation>
        <location evidence="1">Membrane</location>
        <topology evidence="1">Multi-pass membrane protein</topology>
    </subcellularLocation>
</comment>
<evidence type="ECO:0000313" key="8">
    <source>
        <dbReference type="Proteomes" id="UP000830375"/>
    </source>
</evidence>
<dbReference type="InterPro" id="IPR007237">
    <property type="entry name" value="CD20-like"/>
</dbReference>
<name>A0ABQ8L6V9_LABRO</name>
<keyword evidence="3 6" id="KW-0812">Transmembrane</keyword>
<sequence length="141" mass="15124">MSQTALPVNSSTLVIQIQQPTQTTSVGTGTNAPLPVYVQTVPGVFPLHRLHEFMKGQPKALGTVQIMIGVLAFLFGIVLTLHAESIFVYSGVPYWGSLIYIIAGSLCVAAENKHNLPSGLCLVCTQQLVTVRAAQHRQVAL</sequence>
<comment type="similarity">
    <text evidence="2">Belongs to the MS4A family.</text>
</comment>
<evidence type="ECO:0000256" key="1">
    <source>
        <dbReference type="ARBA" id="ARBA00004141"/>
    </source>
</evidence>
<keyword evidence="5 6" id="KW-0472">Membrane</keyword>
<organism evidence="7 8">
    <name type="scientific">Labeo rohita</name>
    <name type="common">Indian major carp</name>
    <name type="synonym">Cyprinus rohita</name>
    <dbReference type="NCBI Taxonomy" id="84645"/>
    <lineage>
        <taxon>Eukaryota</taxon>
        <taxon>Metazoa</taxon>
        <taxon>Chordata</taxon>
        <taxon>Craniata</taxon>
        <taxon>Vertebrata</taxon>
        <taxon>Euteleostomi</taxon>
        <taxon>Actinopterygii</taxon>
        <taxon>Neopterygii</taxon>
        <taxon>Teleostei</taxon>
        <taxon>Ostariophysi</taxon>
        <taxon>Cypriniformes</taxon>
        <taxon>Cyprinidae</taxon>
        <taxon>Labeoninae</taxon>
        <taxon>Labeonini</taxon>
        <taxon>Labeo</taxon>
    </lineage>
</organism>
<evidence type="ECO:0000256" key="6">
    <source>
        <dbReference type="SAM" id="Phobius"/>
    </source>
</evidence>
<gene>
    <name evidence="7" type="ORF">H4Q32_028890</name>
</gene>
<dbReference type="Proteomes" id="UP000830375">
    <property type="component" value="Unassembled WGS sequence"/>
</dbReference>
<proteinExistence type="inferred from homology"/>
<comment type="caution">
    <text evidence="7">The sequence shown here is derived from an EMBL/GenBank/DDBJ whole genome shotgun (WGS) entry which is preliminary data.</text>
</comment>
<reference evidence="7 8" key="1">
    <citation type="submission" date="2022-01" db="EMBL/GenBank/DDBJ databases">
        <title>A high-quality chromosome-level genome assembly of rohu carp, Labeo rohita.</title>
        <authorList>
            <person name="Arick M.A. II"/>
            <person name="Hsu C.-Y."/>
            <person name="Magbanua Z."/>
            <person name="Pechanova O."/>
            <person name="Grover C."/>
            <person name="Miller E."/>
            <person name="Thrash A."/>
            <person name="Ezzel L."/>
            <person name="Alam S."/>
            <person name="Benzie J."/>
            <person name="Hamilton M."/>
            <person name="Karsi A."/>
            <person name="Lawrence M.L."/>
            <person name="Peterson D.G."/>
        </authorList>
    </citation>
    <scope>NUCLEOTIDE SEQUENCE [LARGE SCALE GENOMIC DNA]</scope>
    <source>
        <strain evidence="8">BAU-BD-2019</strain>
        <tissue evidence="7">Blood</tissue>
    </source>
</reference>
<dbReference type="Pfam" id="PF04103">
    <property type="entry name" value="CD20"/>
    <property type="match status" value="1"/>
</dbReference>
<dbReference type="InterPro" id="IPR030417">
    <property type="entry name" value="MS4A"/>
</dbReference>
<dbReference type="PANTHER" id="PTHR23320:SF128">
    <property type="entry name" value="MEMBRANE-SPANNING 4-DOMAINS SUBFAMILY A MEMBER 4A"/>
    <property type="match status" value="1"/>
</dbReference>
<dbReference type="EMBL" id="JACTAM010002274">
    <property type="protein sequence ID" value="KAI2645373.1"/>
    <property type="molecule type" value="Genomic_DNA"/>
</dbReference>
<protein>
    <submittedName>
        <fullName evidence="7">Membrane-spanning 4-domains subfamily A member 15</fullName>
    </submittedName>
</protein>
<accession>A0ABQ8L6V9</accession>